<dbReference type="KEGG" id="nhy:JQS43_16200"/>
<sequence length="121" mass="14180">MRTRKRKQGRTIVPDFDVSLWGYDRHQVERCLHDLTRRLDDALTRLDSVGVLQRELCDAQIELDQLRQQMAREPHWSYRLTEIMHTAEQLREAAERAEYPREGEQPAADDHRRSPAGASAT</sequence>
<evidence type="ECO:0000313" key="3">
    <source>
        <dbReference type="Proteomes" id="UP000662857"/>
    </source>
</evidence>
<dbReference type="RefSeq" id="WP_239675245.1">
    <property type="nucleotide sequence ID" value="NZ_CP070499.1"/>
</dbReference>
<protein>
    <recommendedName>
        <fullName evidence="4">DivIVA domain-containing protein</fullName>
    </recommendedName>
</protein>
<dbReference type="EMBL" id="CP070499">
    <property type="protein sequence ID" value="QSB13171.1"/>
    <property type="molecule type" value="Genomic_DNA"/>
</dbReference>
<feature type="region of interest" description="Disordered" evidence="1">
    <location>
        <begin position="89"/>
        <end position="121"/>
    </location>
</feature>
<dbReference type="AlphaFoldDB" id="A0A895Y731"/>
<evidence type="ECO:0000313" key="2">
    <source>
        <dbReference type="EMBL" id="QSB13171.1"/>
    </source>
</evidence>
<reference evidence="2" key="1">
    <citation type="submission" date="2021-02" db="EMBL/GenBank/DDBJ databases">
        <title>Natrosporangium hydrolyticum gen. nov., sp. nov, a haloalkaliphilic actinobacterium from a soda solonchak soil.</title>
        <authorList>
            <person name="Sorokin D.Y."/>
            <person name="Khijniak T.V."/>
            <person name="Zakharycheva A.P."/>
            <person name="Boueva O.V."/>
            <person name="Ariskina E.V."/>
            <person name="Hahnke R.L."/>
            <person name="Bunk B."/>
            <person name="Sproer C."/>
            <person name="Schumann P."/>
            <person name="Evtushenko L.I."/>
            <person name="Kublanov I.V."/>
        </authorList>
    </citation>
    <scope>NUCLEOTIDE SEQUENCE</scope>
    <source>
        <strain evidence="2">DSM 106523</strain>
    </source>
</reference>
<evidence type="ECO:0008006" key="4">
    <source>
        <dbReference type="Google" id="ProtNLM"/>
    </source>
</evidence>
<feature type="compositionally biased region" description="Basic and acidic residues" evidence="1">
    <location>
        <begin position="89"/>
        <end position="113"/>
    </location>
</feature>
<dbReference type="Proteomes" id="UP000662857">
    <property type="component" value="Chromosome"/>
</dbReference>
<proteinExistence type="predicted"/>
<name>A0A895Y731_9ACTN</name>
<accession>A0A895Y731</accession>
<keyword evidence="3" id="KW-1185">Reference proteome</keyword>
<gene>
    <name evidence="2" type="ORF">JQS43_16200</name>
</gene>
<evidence type="ECO:0000256" key="1">
    <source>
        <dbReference type="SAM" id="MobiDB-lite"/>
    </source>
</evidence>
<organism evidence="2 3">
    <name type="scientific">Natronosporangium hydrolyticum</name>
    <dbReference type="NCBI Taxonomy" id="2811111"/>
    <lineage>
        <taxon>Bacteria</taxon>
        <taxon>Bacillati</taxon>
        <taxon>Actinomycetota</taxon>
        <taxon>Actinomycetes</taxon>
        <taxon>Micromonosporales</taxon>
        <taxon>Micromonosporaceae</taxon>
        <taxon>Natronosporangium</taxon>
    </lineage>
</organism>